<reference evidence="4 5" key="1">
    <citation type="journal article" date="2014" name="Int. J. Syst. Evol. Microbiol.">
        <title>Complete genome sequence of Corynebacterium casei LMG S-19264T (=DSM 44701T), isolated from a smear-ripened cheese.</title>
        <authorList>
            <consortium name="US DOE Joint Genome Institute (JGI-PGF)"/>
            <person name="Walter F."/>
            <person name="Albersmeier A."/>
            <person name="Kalinowski J."/>
            <person name="Ruckert C."/>
        </authorList>
    </citation>
    <scope>NUCLEOTIDE SEQUENCE [LARGE SCALE GENOMIC DNA]</scope>
    <source>
        <strain evidence="4 5">KCTC 12285</strain>
    </source>
</reference>
<keyword evidence="1" id="KW-0812">Transmembrane</keyword>
<name>A0A918JYZ5_9FLAO</name>
<keyword evidence="5" id="KW-1185">Reference proteome</keyword>
<proteinExistence type="predicted"/>
<feature type="transmembrane region" description="Helical" evidence="1">
    <location>
        <begin position="71"/>
        <end position="98"/>
    </location>
</feature>
<keyword evidence="1" id="KW-0472">Membrane</keyword>
<keyword evidence="4" id="KW-0418">Kinase</keyword>
<dbReference type="EMBL" id="BMWS01000032">
    <property type="protein sequence ID" value="GGX31726.1"/>
    <property type="molecule type" value="Genomic_DNA"/>
</dbReference>
<dbReference type="GO" id="GO:0000155">
    <property type="term" value="F:phosphorelay sensor kinase activity"/>
    <property type="evidence" value="ECO:0007669"/>
    <property type="project" value="InterPro"/>
</dbReference>
<dbReference type="InterPro" id="IPR025698">
    <property type="entry name" value="2TM_dom"/>
</dbReference>
<feature type="transmembrane region" description="Helical" evidence="1">
    <location>
        <begin position="403"/>
        <end position="428"/>
    </location>
</feature>
<dbReference type="Pfam" id="PF06580">
    <property type="entry name" value="His_kinase"/>
    <property type="match status" value="1"/>
</dbReference>
<keyword evidence="1" id="KW-1133">Transmembrane helix</keyword>
<comment type="caution">
    <text evidence="4">The sequence shown here is derived from an EMBL/GenBank/DDBJ whole genome shotgun (WGS) entry which is preliminary data.</text>
</comment>
<dbReference type="InterPro" id="IPR050640">
    <property type="entry name" value="Bact_2-comp_sensor_kinase"/>
</dbReference>
<accession>A0A918JYZ5</accession>
<evidence type="ECO:0000313" key="4">
    <source>
        <dbReference type="EMBL" id="GGX31726.1"/>
    </source>
</evidence>
<feature type="domain" description="2TM" evidence="3">
    <location>
        <begin position="362"/>
        <end position="441"/>
    </location>
</feature>
<dbReference type="InterPro" id="IPR010559">
    <property type="entry name" value="Sig_transdc_His_kin_internal"/>
</dbReference>
<dbReference type="GO" id="GO:0016020">
    <property type="term" value="C:membrane"/>
    <property type="evidence" value="ECO:0007669"/>
    <property type="project" value="InterPro"/>
</dbReference>
<evidence type="ECO:0000313" key="5">
    <source>
        <dbReference type="Proteomes" id="UP000601108"/>
    </source>
</evidence>
<feature type="transmembrane region" description="Helical" evidence="1">
    <location>
        <begin position="38"/>
        <end position="59"/>
    </location>
</feature>
<feature type="domain" description="Signal transduction histidine kinase internal region" evidence="2">
    <location>
        <begin position="158"/>
        <end position="236"/>
    </location>
</feature>
<dbReference type="Proteomes" id="UP000601108">
    <property type="component" value="Unassembled WGS sequence"/>
</dbReference>
<dbReference type="RefSeq" id="WP_027413449.1">
    <property type="nucleotide sequence ID" value="NZ_BMWS01000032.1"/>
</dbReference>
<feature type="transmembrane region" description="Helical" evidence="1">
    <location>
        <begin position="374"/>
        <end position="391"/>
    </location>
</feature>
<dbReference type="PANTHER" id="PTHR34220:SF7">
    <property type="entry name" value="SENSOR HISTIDINE KINASE YPDA"/>
    <property type="match status" value="1"/>
</dbReference>
<dbReference type="AlphaFoldDB" id="A0A918JYZ5"/>
<feature type="transmembrane region" description="Helical" evidence="1">
    <location>
        <begin position="118"/>
        <end position="138"/>
    </location>
</feature>
<dbReference type="Pfam" id="PF13239">
    <property type="entry name" value="2TM"/>
    <property type="match status" value="1"/>
</dbReference>
<dbReference type="PANTHER" id="PTHR34220">
    <property type="entry name" value="SENSOR HISTIDINE KINASE YPDA"/>
    <property type="match status" value="1"/>
</dbReference>
<evidence type="ECO:0000259" key="3">
    <source>
        <dbReference type="Pfam" id="PF13239"/>
    </source>
</evidence>
<feature type="transmembrane region" description="Helical" evidence="1">
    <location>
        <begin position="7"/>
        <end position="26"/>
    </location>
</feature>
<sequence>MNDLKKIALVSLIISVVVALVTLSVNGFNLEQILTIKWWAIAYLYCFFLTYLNSLYFNIINHKFEWKNKGLQRVLIGAGGSIIITMVGYTICQFIVAVIILKTQKSSEFITNQSFKDYIFPLLLTIIASLFFHLIYFYRALQEKKVTEQKIIASTASAKFTALKNQLDPHFLFNSLNVLTSLIEENPKLAQKFTTSLSKVYRYVLEQKDKELVTVDEELNFARTYMTLIKLRFEDSILFEIPQKASNPTARVVPLSLQILLENTVKHNIVMPQKPLHIKIYEKDNFLIVENNLQPKKIIKHSSGVGLVNVQQRYALLTKRKFSVYKTNHSFIAELPMLTKKIQIEDSTIPLNIEEIKNLKYQRAKERVKKIKEFYGSLTAYCIVIPFLIFINYKTNGFNFPWFFFPLAGWGIGLIFHASDAFGFHILGKDWEKKKLQKYMEESKPK</sequence>
<protein>
    <submittedName>
        <fullName evidence="4">Histidine kinase</fullName>
    </submittedName>
</protein>
<gene>
    <name evidence="4" type="ORF">GCM10007384_35930</name>
</gene>
<organism evidence="4 5">
    <name type="scientific">Aquimarina muelleri</name>
    <dbReference type="NCBI Taxonomy" id="279356"/>
    <lineage>
        <taxon>Bacteria</taxon>
        <taxon>Pseudomonadati</taxon>
        <taxon>Bacteroidota</taxon>
        <taxon>Flavobacteriia</taxon>
        <taxon>Flavobacteriales</taxon>
        <taxon>Flavobacteriaceae</taxon>
        <taxon>Aquimarina</taxon>
    </lineage>
</organism>
<evidence type="ECO:0000256" key="1">
    <source>
        <dbReference type="SAM" id="Phobius"/>
    </source>
</evidence>
<evidence type="ECO:0000259" key="2">
    <source>
        <dbReference type="Pfam" id="PF06580"/>
    </source>
</evidence>
<keyword evidence="4" id="KW-0808">Transferase</keyword>